<comment type="similarity">
    <text evidence="1">Belongs to the DOCK family.</text>
</comment>
<evidence type="ECO:0000256" key="1">
    <source>
        <dbReference type="PROSITE-ProRule" id="PRU00984"/>
    </source>
</evidence>
<dbReference type="GO" id="GO:0016477">
    <property type="term" value="P:cell migration"/>
    <property type="evidence" value="ECO:0007669"/>
    <property type="project" value="TreeGrafter"/>
</dbReference>
<dbReference type="GO" id="GO:0007520">
    <property type="term" value="P:myoblast fusion"/>
    <property type="evidence" value="ECO:0007669"/>
    <property type="project" value="TreeGrafter"/>
</dbReference>
<dbReference type="GO" id="GO:0005085">
    <property type="term" value="F:guanyl-nucleotide exchange factor activity"/>
    <property type="evidence" value="ECO:0007669"/>
    <property type="project" value="InterPro"/>
</dbReference>
<keyword evidence="3" id="KW-1185">Reference proteome</keyword>
<dbReference type="InterPro" id="IPR043161">
    <property type="entry name" value="DOCK_C_lobe_A"/>
</dbReference>
<organism evidence="3 4">
    <name type="scientific">Notothenia coriiceps</name>
    <name type="common">black rockcod</name>
    <dbReference type="NCBI Taxonomy" id="8208"/>
    <lineage>
        <taxon>Eukaryota</taxon>
        <taxon>Metazoa</taxon>
        <taxon>Chordata</taxon>
        <taxon>Craniata</taxon>
        <taxon>Vertebrata</taxon>
        <taxon>Euteleostomi</taxon>
        <taxon>Actinopterygii</taxon>
        <taxon>Neopterygii</taxon>
        <taxon>Teleostei</taxon>
        <taxon>Neoteleostei</taxon>
        <taxon>Acanthomorphata</taxon>
        <taxon>Eupercaria</taxon>
        <taxon>Perciformes</taxon>
        <taxon>Notothenioidei</taxon>
        <taxon>Nototheniidae</taxon>
        <taxon>Notothenia</taxon>
    </lineage>
</organism>
<dbReference type="InterPro" id="IPR046770">
    <property type="entry name" value="DOCKER_Lobe_B"/>
</dbReference>
<dbReference type="InterPro" id="IPR026791">
    <property type="entry name" value="DOCK"/>
</dbReference>
<dbReference type="Gene3D" id="1.25.40.410">
    <property type="match status" value="1"/>
</dbReference>
<evidence type="ECO:0000313" key="4">
    <source>
        <dbReference type="RefSeq" id="XP_010775055.1"/>
    </source>
</evidence>
<evidence type="ECO:0000259" key="2">
    <source>
        <dbReference type="PROSITE" id="PS51651"/>
    </source>
</evidence>
<dbReference type="GO" id="GO:0007264">
    <property type="term" value="P:small GTPase-mediated signal transduction"/>
    <property type="evidence" value="ECO:0007669"/>
    <property type="project" value="InterPro"/>
</dbReference>
<reference evidence="4" key="1">
    <citation type="submission" date="2025-08" db="UniProtKB">
        <authorList>
            <consortium name="RefSeq"/>
        </authorList>
    </citation>
    <scope>IDENTIFICATION</scope>
    <source>
        <tissue evidence="4">Muscle</tissue>
    </source>
</reference>
<dbReference type="AlphaFoldDB" id="A0A6I9NKI9"/>
<sequence length="201" mass="24002">MWEEAITLCKELAEQYENEIFDYELLSKRLEKQAKFYENIMKILRPKPDYFAVGYYGQGYPPFLRNKVFIHRGKEYERREDFQNHLMSQFPSALHLNTTTMPGDDIKNSPLQYIQCFTVQPVLEIPPRLKNKPVPDQIINFYKSNYVQRFHYSRPVKKGPVDPNNEFVSMWIERTTFTTVYKLPGILRWFEATDMKHVSGE</sequence>
<proteinExistence type="inferred from homology"/>
<dbReference type="Proteomes" id="UP000504611">
    <property type="component" value="Unplaced"/>
</dbReference>
<gene>
    <name evidence="4" type="primary">LOC104950262</name>
</gene>
<dbReference type="PANTHER" id="PTHR45653:SF6">
    <property type="entry name" value="DEDICATOR OF CYTOKINESIS PROTEIN 2"/>
    <property type="match status" value="1"/>
</dbReference>
<dbReference type="KEGG" id="ncc:104950262"/>
<dbReference type="PANTHER" id="PTHR45653">
    <property type="entry name" value="DEDICATOR OF CYTOKINESIS"/>
    <property type="match status" value="1"/>
</dbReference>
<accession>A0A6I9NKI9</accession>
<dbReference type="GO" id="GO:0005886">
    <property type="term" value="C:plasma membrane"/>
    <property type="evidence" value="ECO:0007669"/>
    <property type="project" value="TreeGrafter"/>
</dbReference>
<feature type="domain" description="DOCKER" evidence="2">
    <location>
        <begin position="1"/>
        <end position="201"/>
    </location>
</feature>
<dbReference type="OrthoDB" id="18896at2759"/>
<protein>
    <submittedName>
        <fullName evidence="4">Dedicator of cytokinesis protein 2-like</fullName>
    </submittedName>
</protein>
<dbReference type="GO" id="GO:0005737">
    <property type="term" value="C:cytoplasm"/>
    <property type="evidence" value="ECO:0007669"/>
    <property type="project" value="TreeGrafter"/>
</dbReference>
<dbReference type="InterPro" id="IPR027357">
    <property type="entry name" value="DOCKER_dom"/>
</dbReference>
<dbReference type="GeneID" id="104950262"/>
<dbReference type="PROSITE" id="PS51651">
    <property type="entry name" value="DOCKER"/>
    <property type="match status" value="1"/>
</dbReference>
<name>A0A6I9NKI9_9TELE</name>
<dbReference type="GO" id="GO:0031267">
    <property type="term" value="F:small GTPase binding"/>
    <property type="evidence" value="ECO:0007669"/>
    <property type="project" value="TreeGrafter"/>
</dbReference>
<dbReference type="Pfam" id="PF20422">
    <property type="entry name" value="DHR-2_Lobe_B"/>
    <property type="match status" value="1"/>
</dbReference>
<dbReference type="RefSeq" id="XP_010775055.1">
    <property type="nucleotide sequence ID" value="XM_010776753.1"/>
</dbReference>
<evidence type="ECO:0000313" key="3">
    <source>
        <dbReference type="Proteomes" id="UP000504611"/>
    </source>
</evidence>